<dbReference type="SUPFAM" id="SSF69572">
    <property type="entry name" value="Activating enzymes of the ubiquitin-like proteins"/>
    <property type="match status" value="1"/>
</dbReference>
<dbReference type="GO" id="GO:0061503">
    <property type="term" value="F:tRNA threonylcarbamoyladenosine dehydratase"/>
    <property type="evidence" value="ECO:0007669"/>
    <property type="project" value="TreeGrafter"/>
</dbReference>
<evidence type="ECO:0000313" key="3">
    <source>
        <dbReference type="Proteomes" id="UP000471465"/>
    </source>
</evidence>
<dbReference type="PANTHER" id="PTHR43267:SF1">
    <property type="entry name" value="TRNA THREONYLCARBAMOYLADENOSINE DEHYDRATASE"/>
    <property type="match status" value="1"/>
</dbReference>
<dbReference type="RefSeq" id="WP_160022975.1">
    <property type="nucleotide sequence ID" value="NZ_VZIZ01000027.1"/>
</dbReference>
<evidence type="ECO:0000259" key="1">
    <source>
        <dbReference type="Pfam" id="PF00899"/>
    </source>
</evidence>
<comment type="caution">
    <text evidence="2">The sequence shown here is derived from an EMBL/GenBank/DDBJ whole genome shotgun (WGS) entry which is preliminary data.</text>
</comment>
<dbReference type="Pfam" id="PF00899">
    <property type="entry name" value="ThiF"/>
    <property type="match status" value="1"/>
</dbReference>
<proteinExistence type="predicted"/>
<evidence type="ECO:0000313" key="2">
    <source>
        <dbReference type="EMBL" id="KAF0568038.1"/>
    </source>
</evidence>
<dbReference type="AlphaFoldDB" id="A0A6N7BUJ5"/>
<dbReference type="Proteomes" id="UP000471465">
    <property type="component" value="Unassembled WGS sequence"/>
</dbReference>
<dbReference type="EMBL" id="VZIZ01000027">
    <property type="protein sequence ID" value="KAF0568038.1"/>
    <property type="molecule type" value="Genomic_DNA"/>
</dbReference>
<protein>
    <submittedName>
        <fullName evidence="2">Thiamine biosynthesis protein ThiF</fullName>
    </submittedName>
</protein>
<accession>A0A6N7BUJ5</accession>
<feature type="domain" description="THIF-type NAD/FAD binding fold" evidence="1">
    <location>
        <begin position="324"/>
        <end position="438"/>
    </location>
</feature>
<reference evidence="2 3" key="1">
    <citation type="submission" date="2019-09" db="EMBL/GenBank/DDBJ databases">
        <title>Draft genome sequence of Psychrobacter nivimaris LAMA 639, in search for biotechnological relevant genes.</title>
        <authorList>
            <person name="Lima A.O.S."/>
            <person name="Staloch B.E.K."/>
            <person name="Freitas R.C."/>
            <person name="Niero H."/>
            <person name="Silva M.A.C."/>
        </authorList>
    </citation>
    <scope>NUCLEOTIDE SEQUENCE [LARGE SCALE GENOMIC DNA]</scope>
    <source>
        <strain evidence="2 3">LAMA 639</strain>
    </source>
</reference>
<dbReference type="InterPro" id="IPR000594">
    <property type="entry name" value="ThiF_NAD_FAD-bd"/>
</dbReference>
<gene>
    <name evidence="2" type="ORF">FQV37_1460</name>
</gene>
<dbReference type="InterPro" id="IPR035985">
    <property type="entry name" value="Ubiquitin-activating_enz"/>
</dbReference>
<dbReference type="PANTHER" id="PTHR43267">
    <property type="entry name" value="TRNA THREONYLCARBAMOYLADENOSINE DEHYDRATASE"/>
    <property type="match status" value="1"/>
</dbReference>
<dbReference type="GO" id="GO:0008641">
    <property type="term" value="F:ubiquitin-like modifier activating enzyme activity"/>
    <property type="evidence" value="ECO:0007669"/>
    <property type="project" value="InterPro"/>
</dbReference>
<dbReference type="Gene3D" id="3.40.50.720">
    <property type="entry name" value="NAD(P)-binding Rossmann-like Domain"/>
    <property type="match status" value="1"/>
</dbReference>
<name>A0A6N7BUJ5_9GAMM</name>
<sequence>MRFSEEELLDTISFISYASNLRDLNFDKNIVNFNIDLDFEGLTEAITFDVTINSQYPFKFSGSETIIFRNINLIEYSHVMSDGSVCFHNQHCIDFRQKLIQDFNAIKSWITKYIVKEEKDSHYEHLIVNNGPFKGSHYSYQFTDVKESFKKGEFGTVSLKSLIDSPYYQSRISNYLVQSFIDHSSFTVKNCDWNSHYMSANQSEQGLYIFIEDAPAVNQRFSFDNWKSFESLVSQDFLQYLSRYVISVRSKYNPKLPISLFIGFHTKDRNIHWQVALINIDENIFEGSTDINGRPIYKLRNKSITWAITNNSSYSYFFGRGSFNERLTNSKILIIGVGAVGSNVAKTLTRCGCRDISLVDYDIKKPENICRSEYEFIYAYANKVDELRTLLYNISPFIDIKAGNSLFTEHLKSESYAEVFADNIRAELSDYDYIFDCSTDDDLMHTLDKIDITATIINLSITNYAQSLVCGVSPHTYKFVRHQFDNILENDVEDLYNPLGCWSPTFKASYNDISTLIHFALKHINIMVSNKQLNSFVINQDNNYESLKVSKF</sequence>
<keyword evidence="3" id="KW-1185">Reference proteome</keyword>
<organism evidence="2 3">
    <name type="scientific">Psychrobacter nivimaris</name>
    <dbReference type="NCBI Taxonomy" id="281738"/>
    <lineage>
        <taxon>Bacteria</taxon>
        <taxon>Pseudomonadati</taxon>
        <taxon>Pseudomonadota</taxon>
        <taxon>Gammaproteobacteria</taxon>
        <taxon>Moraxellales</taxon>
        <taxon>Moraxellaceae</taxon>
        <taxon>Psychrobacter</taxon>
    </lineage>
</organism>
<dbReference type="InterPro" id="IPR045886">
    <property type="entry name" value="ThiF/MoeB/HesA"/>
</dbReference>
<dbReference type="GO" id="GO:0061504">
    <property type="term" value="P:cyclic threonylcarbamoyladenosine biosynthetic process"/>
    <property type="evidence" value="ECO:0007669"/>
    <property type="project" value="TreeGrafter"/>
</dbReference>